<feature type="region of interest" description="Disordered" evidence="1">
    <location>
        <begin position="152"/>
        <end position="548"/>
    </location>
</feature>
<name>A0A2K0TVF1_TRIHA</name>
<evidence type="ECO:0008006" key="5">
    <source>
        <dbReference type="Google" id="ProtNLM"/>
    </source>
</evidence>
<gene>
    <name evidence="3" type="ORF">THARTR1_09830</name>
</gene>
<dbReference type="Proteomes" id="UP000236290">
    <property type="component" value="Unassembled WGS sequence"/>
</dbReference>
<dbReference type="AlphaFoldDB" id="A0A2K0TVF1"/>
<proteinExistence type="predicted"/>
<feature type="compositionally biased region" description="Polar residues" evidence="1">
    <location>
        <begin position="298"/>
        <end position="316"/>
    </location>
</feature>
<evidence type="ECO:0000313" key="3">
    <source>
        <dbReference type="EMBL" id="PNP49508.1"/>
    </source>
</evidence>
<feature type="compositionally biased region" description="Pro residues" evidence="1">
    <location>
        <begin position="378"/>
        <end position="388"/>
    </location>
</feature>
<feature type="compositionally biased region" description="Polar residues" evidence="1">
    <location>
        <begin position="450"/>
        <end position="473"/>
    </location>
</feature>
<accession>A0A2K0TVF1</accession>
<reference evidence="3 4" key="1">
    <citation type="submission" date="2017-02" db="EMBL/GenBank/DDBJ databases">
        <title>Genomes of Trichoderma spp. with biocontrol activity.</title>
        <authorList>
            <person name="Gardiner D."/>
            <person name="Kazan K."/>
            <person name="Vos C."/>
            <person name="Harvey P."/>
        </authorList>
    </citation>
    <scope>NUCLEOTIDE SEQUENCE [LARGE SCALE GENOMIC DNA]</scope>
    <source>
        <strain evidence="3 4">Tr1</strain>
    </source>
</reference>
<sequence length="691" mass="69344">MRPVSAAAVVAICLYFGRCNANDLAPPCAVNCASNIRNDKGAVDLKTICGDKLMTNSLFQCLIGACPQYDYGPAVAHVVLACSNLGMSIGPLHPVEVQHVDLEKPQYLPTPSIPPAYSTPGDASQPDADHLTLSFDIAIDLKCNSGTDGLVTVSLPPPAPSTPATSPTPPPPVSSPATGEGEGEGENQGEGENANGEGENANGNGENGNATPPAPAKPTKSTADASPTSSCPPDSTPSNSYGPDGGQASSQPTDLGEPGDPAVTSAPSAAPGGNPSSPASTSPCSTASQDTGGLDPQDPNQSGHSNNSAGESSHSPNGGDGPEASATSSVVTPVPVSPTPTPASSPCSATGDAEMSANPIPGPEASKTAEPATVAQPSPLPSPSPPPATTSLVDPVPASTIHSVPPSPSSSAEPADPSSANPPEYTSAGSGEQPPDKSSCSKETPSKSSDFQTSIPESSAEPSPQEGPSSEVQAPSYGQRGLSSLAHAPDSQTDDLAVETAESKPTGKTAEPSVTTLWPTAKTNRTSSTARPETHGQSSTTTCESGAKETVTTGRMLVGDAQQDEPIGSVMVKINRPGEAGAETMLVTVWEPAPAASTDMMSNVAHLAIGTSVMVGSMVDSGHIAEPSSLPTQSGFVMLRPTTARVSVPSDNVVTETSLPQIALVNGVSKLTPRLCTIALLIILVNGILMG</sequence>
<feature type="compositionally biased region" description="Low complexity" evidence="1">
    <location>
        <begin position="264"/>
        <end position="288"/>
    </location>
</feature>
<feature type="region of interest" description="Disordered" evidence="1">
    <location>
        <begin position="106"/>
        <end position="128"/>
    </location>
</feature>
<evidence type="ECO:0000313" key="4">
    <source>
        <dbReference type="Proteomes" id="UP000236290"/>
    </source>
</evidence>
<feature type="signal peptide" evidence="2">
    <location>
        <begin position="1"/>
        <end position="21"/>
    </location>
</feature>
<comment type="caution">
    <text evidence="3">The sequence shown here is derived from an EMBL/GenBank/DDBJ whole genome shotgun (WGS) entry which is preliminary data.</text>
</comment>
<evidence type="ECO:0000256" key="2">
    <source>
        <dbReference type="SAM" id="SignalP"/>
    </source>
</evidence>
<feature type="compositionally biased region" description="Polar residues" evidence="1">
    <location>
        <begin position="512"/>
        <end position="544"/>
    </location>
</feature>
<organism evidence="3 4">
    <name type="scientific">Trichoderma harzianum</name>
    <name type="common">Hypocrea lixii</name>
    <dbReference type="NCBI Taxonomy" id="5544"/>
    <lineage>
        <taxon>Eukaryota</taxon>
        <taxon>Fungi</taxon>
        <taxon>Dikarya</taxon>
        <taxon>Ascomycota</taxon>
        <taxon>Pezizomycotina</taxon>
        <taxon>Sordariomycetes</taxon>
        <taxon>Hypocreomycetidae</taxon>
        <taxon>Hypocreales</taxon>
        <taxon>Hypocreaceae</taxon>
        <taxon>Trichoderma</taxon>
    </lineage>
</organism>
<dbReference type="OrthoDB" id="5421216at2759"/>
<feature type="compositionally biased region" description="Low complexity" evidence="1">
    <location>
        <begin position="409"/>
        <end position="423"/>
    </location>
</feature>
<keyword evidence="2" id="KW-0732">Signal</keyword>
<feature type="chain" id="PRO_5014335142" description="Extracellular membrane protein CFEM domain-containing protein" evidence="2">
    <location>
        <begin position="22"/>
        <end position="691"/>
    </location>
</feature>
<feature type="compositionally biased region" description="Low complexity" evidence="1">
    <location>
        <begin position="190"/>
        <end position="240"/>
    </location>
</feature>
<feature type="compositionally biased region" description="Low complexity" evidence="1">
    <location>
        <begin position="324"/>
        <end position="334"/>
    </location>
</feature>
<protein>
    <recommendedName>
        <fullName evidence="5">Extracellular membrane protein CFEM domain-containing protein</fullName>
    </recommendedName>
</protein>
<evidence type="ECO:0000256" key="1">
    <source>
        <dbReference type="SAM" id="MobiDB-lite"/>
    </source>
</evidence>
<feature type="compositionally biased region" description="Pro residues" evidence="1">
    <location>
        <begin position="155"/>
        <end position="174"/>
    </location>
</feature>
<dbReference type="EMBL" id="MTYI01000187">
    <property type="protein sequence ID" value="PNP49508.1"/>
    <property type="molecule type" value="Genomic_DNA"/>
</dbReference>
<feature type="compositionally biased region" description="Low complexity" evidence="1">
    <location>
        <begin position="437"/>
        <end position="449"/>
    </location>
</feature>